<feature type="region of interest" description="Disordered" evidence="1">
    <location>
        <begin position="848"/>
        <end position="884"/>
    </location>
</feature>
<proteinExistence type="predicted"/>
<dbReference type="InterPro" id="IPR043737">
    <property type="entry name" value="DUF5682"/>
</dbReference>
<feature type="compositionally biased region" description="Low complexity" evidence="1">
    <location>
        <begin position="848"/>
        <end position="869"/>
    </location>
</feature>
<evidence type="ECO:0000313" key="3">
    <source>
        <dbReference type="Proteomes" id="UP001500037"/>
    </source>
</evidence>
<dbReference type="EMBL" id="BAAALF010000251">
    <property type="protein sequence ID" value="GAA1274706.1"/>
    <property type="molecule type" value="Genomic_DNA"/>
</dbReference>
<comment type="caution">
    <text evidence="2">The sequence shown here is derived from an EMBL/GenBank/DDBJ whole genome shotgun (WGS) entry which is preliminary data.</text>
</comment>
<dbReference type="InterPro" id="IPR050458">
    <property type="entry name" value="LolB"/>
</dbReference>
<name>A0ABP4HSQ7_9ACTN</name>
<feature type="region of interest" description="Disordered" evidence="1">
    <location>
        <begin position="176"/>
        <end position="244"/>
    </location>
</feature>
<dbReference type="RefSeq" id="WP_344446504.1">
    <property type="nucleotide sequence ID" value="NZ_BAAALF010000251.1"/>
</dbReference>
<organism evidence="2 3">
    <name type="scientific">Kitasatospora nipponensis</name>
    <dbReference type="NCBI Taxonomy" id="258049"/>
    <lineage>
        <taxon>Bacteria</taxon>
        <taxon>Bacillati</taxon>
        <taxon>Actinomycetota</taxon>
        <taxon>Actinomycetes</taxon>
        <taxon>Kitasatosporales</taxon>
        <taxon>Streptomycetaceae</taxon>
        <taxon>Kitasatospora</taxon>
    </lineage>
</organism>
<dbReference type="Pfam" id="PF18934">
    <property type="entry name" value="DUF5682"/>
    <property type="match status" value="2"/>
</dbReference>
<reference evidence="3" key="1">
    <citation type="journal article" date="2019" name="Int. J. Syst. Evol. Microbiol.">
        <title>The Global Catalogue of Microorganisms (GCM) 10K type strain sequencing project: providing services to taxonomists for standard genome sequencing and annotation.</title>
        <authorList>
            <consortium name="The Broad Institute Genomics Platform"/>
            <consortium name="The Broad Institute Genome Sequencing Center for Infectious Disease"/>
            <person name="Wu L."/>
            <person name="Ma J."/>
        </authorList>
    </citation>
    <scope>NUCLEOTIDE SEQUENCE [LARGE SCALE GENOMIC DNA]</scope>
    <source>
        <strain evidence="3">JCM 13004</strain>
    </source>
</reference>
<evidence type="ECO:0000313" key="2">
    <source>
        <dbReference type="EMBL" id="GAA1274706.1"/>
    </source>
</evidence>
<dbReference type="PANTHER" id="PTHR30634">
    <property type="entry name" value="OUTER MEMBRANE LOLAB LIPOPROTEIN INSERTION APPARATUS"/>
    <property type="match status" value="1"/>
</dbReference>
<keyword evidence="3" id="KW-1185">Reference proteome</keyword>
<gene>
    <name evidence="2" type="ORF">GCM10009665_72630</name>
</gene>
<protein>
    <submittedName>
        <fullName evidence="2">DUF5682 family protein</fullName>
    </submittedName>
</protein>
<dbReference type="PANTHER" id="PTHR30634:SF14">
    <property type="match status" value="1"/>
</dbReference>
<dbReference type="Proteomes" id="UP001500037">
    <property type="component" value="Unassembled WGS sequence"/>
</dbReference>
<accession>A0ABP4HSQ7</accession>
<sequence>MNGEVTLLGVRHHGPGSARAVGAALARLRPDAVLIEGPPEADPIIALAAERDMVPPVALLAHAVDEPARAAFWPFAAFSPEWVAIQHALAAGIPVRFIDLPAASGFALAARGGGGGGAGGGGGDLRADPVAALAAAAGRADVEGWWEDVVEHRLPGDDPLAPFAAVAEAMAVLRDDKVGTPGSPGVRPEGTAVPSGRADGPQSPVHPGAAAPPPFPGRSAPADPVTPAGAAGPSESHAAGRLWSHRRRDDLREAYMRQQIRTARRAGHRRIAVVCGAWHVPALSAMPTAAADRSLLAGLPKKLRTEITWVPWTHRRLSQHTGYGAGIESPGWYQHLFERAGERGALARWLTRAAELLRAEDHPVSSAHVIESVRLADALAAMRGRPAAGLAETLDAVQSVMCDGSPVALALVHDRLVVGDALGGVPADTPTVPLQRDLNKLQRSLRLRPESEPRELVLDLRRELDAARSLLLHRLRLLGIGWGTEAPGAAGSTGTFRESWRLCWDPEFAVRVVEAAQWGTTVEEAAAGRLAARAGQAGELADLTRLAEQCLVAHLPAALPAVMRELADRAALDTDAGRLAEALPALVRALRYGDVRGTDSGALGEVARGLAERICVGLPAACTALDAARAAAMRTRLDAVHTAIGLLDPSPPPVAETAETAVGAAGAGPRDALADRWAAALAALVRREPTGGPVTGDPGRLRGRAVRLLLDDGALDAAEAGRRLRLVLSPAGAPADAAGWIEGFLSAGGALLLLGPQLLALLDEWLIQVPADTFTDVLPLLRRTFADLEAGVRRTVGARVAAGPLDPGAAGAAGGGVGAGGPRLDPQRADATLPDALRLLGLLGPAPATADHLADPAPAGPEAPAAVPRARPRIPHQSDRRSSS</sequence>
<evidence type="ECO:0000256" key="1">
    <source>
        <dbReference type="SAM" id="MobiDB-lite"/>
    </source>
</evidence>